<protein>
    <submittedName>
        <fullName evidence="2">Polysaccharide pyruvyl transferase</fullName>
    </submittedName>
</protein>
<name>A0A2U1B2Y2_9BACT</name>
<evidence type="ECO:0000259" key="1">
    <source>
        <dbReference type="Pfam" id="PF04230"/>
    </source>
</evidence>
<evidence type="ECO:0000313" key="3">
    <source>
        <dbReference type="Proteomes" id="UP000245466"/>
    </source>
</evidence>
<comment type="caution">
    <text evidence="2">The sequence shown here is derived from an EMBL/GenBank/DDBJ whole genome shotgun (WGS) entry which is preliminary data.</text>
</comment>
<proteinExistence type="predicted"/>
<reference evidence="2 3" key="1">
    <citation type="submission" date="2018-04" db="EMBL/GenBank/DDBJ databases">
        <title>Genomic Encyclopedia of Type Strains, Phase IV (KMG-IV): sequencing the most valuable type-strain genomes for metagenomic binning, comparative biology and taxonomic classification.</title>
        <authorList>
            <person name="Goeker M."/>
        </authorList>
    </citation>
    <scope>NUCLEOTIDE SEQUENCE [LARGE SCALE GENOMIC DNA]</scope>
    <source>
        <strain evidence="2 3">DSM 100231</strain>
    </source>
</reference>
<dbReference type="RefSeq" id="WP_116542071.1">
    <property type="nucleotide sequence ID" value="NZ_QEKI01000002.1"/>
</dbReference>
<dbReference type="InterPro" id="IPR007345">
    <property type="entry name" value="Polysacch_pyruvyl_Trfase"/>
</dbReference>
<keyword evidence="2" id="KW-0808">Transferase</keyword>
<gene>
    <name evidence="2" type="ORF">C8E01_102206</name>
</gene>
<dbReference type="GO" id="GO:0016740">
    <property type="term" value="F:transferase activity"/>
    <property type="evidence" value="ECO:0007669"/>
    <property type="project" value="UniProtKB-KW"/>
</dbReference>
<organism evidence="2 3">
    <name type="scientific">Pontibacter virosus</name>
    <dbReference type="NCBI Taxonomy" id="1765052"/>
    <lineage>
        <taxon>Bacteria</taxon>
        <taxon>Pseudomonadati</taxon>
        <taxon>Bacteroidota</taxon>
        <taxon>Cytophagia</taxon>
        <taxon>Cytophagales</taxon>
        <taxon>Hymenobacteraceae</taxon>
        <taxon>Pontibacter</taxon>
    </lineage>
</organism>
<accession>A0A2U1B2Y2</accession>
<dbReference type="OrthoDB" id="9803627at2"/>
<evidence type="ECO:0000313" key="2">
    <source>
        <dbReference type="EMBL" id="PVY43030.1"/>
    </source>
</evidence>
<keyword evidence="3" id="KW-1185">Reference proteome</keyword>
<dbReference type="EMBL" id="QEKI01000002">
    <property type="protein sequence ID" value="PVY43030.1"/>
    <property type="molecule type" value="Genomic_DNA"/>
</dbReference>
<sequence>MIGNKVKLWWCREFDNGIENFGDGLSPYIVAKVSGKKVIRASLKSKSFLGFNKINFAIGSILKKATPNSNVWGSGIISQKDTIQKANFYAVRGPRSRKRLLELGYTVPEVYGDPGLLISKYFMPSVSKQYRYGIIPHHVDYELVKSKIQTNEILVINLLDPIEKVVQDILMCDKTISSSLHGIIVSHSYGIPSLIGRFSNKLSGDGIKFIDYCESVGIKESSNLWIGSSDLLKLTDSNLNKMFSDKAKEILPQNDLSLMMDKLIASNPY</sequence>
<feature type="domain" description="Polysaccharide pyruvyl transferase" evidence="1">
    <location>
        <begin position="69"/>
        <end position="194"/>
    </location>
</feature>
<dbReference type="Proteomes" id="UP000245466">
    <property type="component" value="Unassembled WGS sequence"/>
</dbReference>
<dbReference type="AlphaFoldDB" id="A0A2U1B2Y2"/>
<dbReference type="Pfam" id="PF04230">
    <property type="entry name" value="PS_pyruv_trans"/>
    <property type="match status" value="1"/>
</dbReference>